<organism evidence="3 4">
    <name type="scientific">Glonium stellatum</name>
    <dbReference type="NCBI Taxonomy" id="574774"/>
    <lineage>
        <taxon>Eukaryota</taxon>
        <taxon>Fungi</taxon>
        <taxon>Dikarya</taxon>
        <taxon>Ascomycota</taxon>
        <taxon>Pezizomycotina</taxon>
        <taxon>Dothideomycetes</taxon>
        <taxon>Pleosporomycetidae</taxon>
        <taxon>Gloniales</taxon>
        <taxon>Gloniaceae</taxon>
        <taxon>Glonium</taxon>
    </lineage>
</organism>
<dbReference type="InterPro" id="IPR051236">
    <property type="entry name" value="HAT_RTT109-like"/>
</dbReference>
<dbReference type="Proteomes" id="UP000250140">
    <property type="component" value="Unassembled WGS sequence"/>
</dbReference>
<keyword evidence="2" id="KW-0732">Signal</keyword>
<dbReference type="InterPro" id="IPR017946">
    <property type="entry name" value="PLC-like_Pdiesterase_TIM-brl"/>
</dbReference>
<evidence type="ECO:0000256" key="1">
    <source>
        <dbReference type="ARBA" id="ARBA00008858"/>
    </source>
</evidence>
<protein>
    <recommendedName>
        <fullName evidence="5">Altered inheritance of mitochondria protein 6</fullName>
    </recommendedName>
</protein>
<dbReference type="OrthoDB" id="4153866at2759"/>
<feature type="chain" id="PRO_5034455026" description="Altered inheritance of mitochondria protein 6" evidence="2">
    <location>
        <begin position="22"/>
        <end position="320"/>
    </location>
</feature>
<evidence type="ECO:0000313" key="3">
    <source>
        <dbReference type="EMBL" id="OCL09479.1"/>
    </source>
</evidence>
<keyword evidence="4" id="KW-1185">Reference proteome</keyword>
<reference evidence="3 4" key="1">
    <citation type="journal article" date="2016" name="Nat. Commun.">
        <title>Ectomycorrhizal ecology is imprinted in the genome of the dominant symbiotic fungus Cenococcum geophilum.</title>
        <authorList>
            <consortium name="DOE Joint Genome Institute"/>
            <person name="Peter M."/>
            <person name="Kohler A."/>
            <person name="Ohm R.A."/>
            <person name="Kuo A."/>
            <person name="Krutzmann J."/>
            <person name="Morin E."/>
            <person name="Arend M."/>
            <person name="Barry K.W."/>
            <person name="Binder M."/>
            <person name="Choi C."/>
            <person name="Clum A."/>
            <person name="Copeland A."/>
            <person name="Grisel N."/>
            <person name="Haridas S."/>
            <person name="Kipfer T."/>
            <person name="LaButti K."/>
            <person name="Lindquist E."/>
            <person name="Lipzen A."/>
            <person name="Maire R."/>
            <person name="Meier B."/>
            <person name="Mihaltcheva S."/>
            <person name="Molinier V."/>
            <person name="Murat C."/>
            <person name="Poggeler S."/>
            <person name="Quandt C.A."/>
            <person name="Sperisen C."/>
            <person name="Tritt A."/>
            <person name="Tisserant E."/>
            <person name="Crous P.W."/>
            <person name="Henrissat B."/>
            <person name="Nehls U."/>
            <person name="Egli S."/>
            <person name="Spatafora J.W."/>
            <person name="Grigoriev I.V."/>
            <person name="Martin F.M."/>
        </authorList>
    </citation>
    <scope>NUCLEOTIDE SEQUENCE [LARGE SCALE GENOMIC DNA]</scope>
    <source>
        <strain evidence="3 4">CBS 207.34</strain>
    </source>
</reference>
<comment type="similarity">
    <text evidence="1">Belongs to the AIM6 family.</text>
</comment>
<name>A0A8E2JTY3_9PEZI</name>
<feature type="signal peptide" evidence="2">
    <location>
        <begin position="1"/>
        <end position="21"/>
    </location>
</feature>
<dbReference type="PANTHER" id="PTHR31571">
    <property type="entry name" value="ALTERED INHERITANCE OF MITOCHONDRIA PROTEIN 6"/>
    <property type="match status" value="1"/>
</dbReference>
<dbReference type="PANTHER" id="PTHR31571:SF5">
    <property type="entry name" value="ALTERED INHERITANCE OF MITOCHONDRIA PROTEIN 6"/>
    <property type="match status" value="1"/>
</dbReference>
<proteinExistence type="inferred from homology"/>
<evidence type="ECO:0000313" key="4">
    <source>
        <dbReference type="Proteomes" id="UP000250140"/>
    </source>
</evidence>
<dbReference type="SUPFAM" id="SSF51695">
    <property type="entry name" value="PLC-like phosphodiesterases"/>
    <property type="match status" value="1"/>
</dbReference>
<gene>
    <name evidence="3" type="ORF">AOQ84DRAFT_291145</name>
</gene>
<accession>A0A8E2JTY3</accession>
<dbReference type="GO" id="GO:0008081">
    <property type="term" value="F:phosphoric diester hydrolase activity"/>
    <property type="evidence" value="ECO:0007669"/>
    <property type="project" value="InterPro"/>
</dbReference>
<evidence type="ECO:0000256" key="2">
    <source>
        <dbReference type="SAM" id="SignalP"/>
    </source>
</evidence>
<dbReference type="EMBL" id="KV749431">
    <property type="protein sequence ID" value="OCL09479.1"/>
    <property type="molecule type" value="Genomic_DNA"/>
</dbReference>
<evidence type="ECO:0008006" key="5">
    <source>
        <dbReference type="Google" id="ProtNLM"/>
    </source>
</evidence>
<dbReference type="AlphaFoldDB" id="A0A8E2JTY3"/>
<dbReference type="GO" id="GO:0006629">
    <property type="term" value="P:lipid metabolic process"/>
    <property type="evidence" value="ECO:0007669"/>
    <property type="project" value="InterPro"/>
</dbReference>
<sequence length="320" mass="34954">MRSPILHLSLVSLVATGFTSPIPDVSTTLQNILKNTDKSNLYTYPTDLTRDIIPKPFHSHNDYWRDIPFYSALSYGAMSIEADVWLINGTLYVGHELSALTDVRTLDSLYIQPILDTLHRQNPVTKFAPSATKNGVYDTSSGQTLYLFIDVKTSGDETWLAVLSALSPLLQGGYLTTYDGNSLASGAVTVIGTGNTPLSAIQSAIPSASSPRYAFYDAPLPYLSTTFVNITKYDSPIASTDFAAQFGDVVAETFNSTQLDLLRKQVATAHSKGIMTRYWDQPGFPIGTRNAIWRILIDEGSDFLNVDDLAGVAGFWENAG</sequence>